<dbReference type="Gene3D" id="3.30.710.10">
    <property type="entry name" value="Potassium Channel Kv1.1, Chain A"/>
    <property type="match status" value="1"/>
</dbReference>
<sequence length="117" mass="13455">MYSNHSFIALFLFFVMSSEKLVTLKISDGEEFKLDEATVVRSEFIKNIVQDVNCTSNAISLLNVDGKTMTTLVKYWKKHLEEGITEDQLKNFVQDFLKISYSKFLGVVLAARYLDDK</sequence>
<feature type="signal peptide" evidence="4">
    <location>
        <begin position="1"/>
        <end position="20"/>
    </location>
</feature>
<feature type="chain" id="PRO_5042969538" description="SKP1 component POZ domain-containing protein" evidence="4">
    <location>
        <begin position="21"/>
        <end position="117"/>
    </location>
</feature>
<dbReference type="GO" id="GO:0006511">
    <property type="term" value="P:ubiquitin-dependent protein catabolic process"/>
    <property type="evidence" value="ECO:0007669"/>
    <property type="project" value="InterPro"/>
</dbReference>
<proteinExistence type="inferred from homology"/>
<dbReference type="EMBL" id="JBANQN010000011">
    <property type="protein sequence ID" value="KAK6775934.1"/>
    <property type="molecule type" value="Genomic_DNA"/>
</dbReference>
<dbReference type="SUPFAM" id="SSF54695">
    <property type="entry name" value="POZ domain"/>
    <property type="match status" value="1"/>
</dbReference>
<dbReference type="InterPro" id="IPR016897">
    <property type="entry name" value="SKP1"/>
</dbReference>
<evidence type="ECO:0000256" key="2">
    <source>
        <dbReference type="ARBA" id="ARBA00009993"/>
    </source>
</evidence>
<comment type="caution">
    <text evidence="6">The sequence shown here is derived from an EMBL/GenBank/DDBJ whole genome shotgun (WGS) entry which is preliminary data.</text>
</comment>
<dbReference type="InterPro" id="IPR001232">
    <property type="entry name" value="SKP1-like"/>
</dbReference>
<evidence type="ECO:0000256" key="1">
    <source>
        <dbReference type="ARBA" id="ARBA00004906"/>
    </source>
</evidence>
<evidence type="ECO:0000256" key="4">
    <source>
        <dbReference type="SAM" id="SignalP"/>
    </source>
</evidence>
<evidence type="ECO:0000256" key="3">
    <source>
        <dbReference type="ARBA" id="ARBA00022786"/>
    </source>
</evidence>
<dbReference type="Proteomes" id="UP001371456">
    <property type="component" value="Unassembled WGS sequence"/>
</dbReference>
<evidence type="ECO:0000313" key="6">
    <source>
        <dbReference type="EMBL" id="KAK6775934.1"/>
    </source>
</evidence>
<dbReference type="PANTHER" id="PTHR11165">
    <property type="entry name" value="SKP1"/>
    <property type="match status" value="1"/>
</dbReference>
<dbReference type="InterPro" id="IPR016073">
    <property type="entry name" value="Skp1_comp_POZ"/>
</dbReference>
<keyword evidence="7" id="KW-1185">Reference proteome</keyword>
<comment type="similarity">
    <text evidence="2">Belongs to the SKP1 family.</text>
</comment>
<keyword evidence="3" id="KW-0833">Ubl conjugation pathway</keyword>
<evidence type="ECO:0000313" key="7">
    <source>
        <dbReference type="Proteomes" id="UP001371456"/>
    </source>
</evidence>
<reference evidence="6 7" key="1">
    <citation type="submission" date="2024-02" db="EMBL/GenBank/DDBJ databases">
        <title>de novo genome assembly of Solanum bulbocastanum strain 11H21.</title>
        <authorList>
            <person name="Hosaka A.J."/>
        </authorList>
    </citation>
    <scope>NUCLEOTIDE SEQUENCE [LARGE SCALE GENOMIC DNA]</scope>
    <source>
        <tissue evidence="6">Young leaves</tissue>
    </source>
</reference>
<gene>
    <name evidence="6" type="ORF">RDI58_026935</name>
</gene>
<name>A0AAN8SV22_SOLBU</name>
<dbReference type="InterPro" id="IPR011333">
    <property type="entry name" value="SKP1/BTB/POZ_sf"/>
</dbReference>
<dbReference type="Pfam" id="PF03931">
    <property type="entry name" value="Skp1_POZ"/>
    <property type="match status" value="1"/>
</dbReference>
<keyword evidence="4" id="KW-0732">Signal</keyword>
<dbReference type="GO" id="GO:0009867">
    <property type="term" value="P:jasmonic acid mediated signaling pathway"/>
    <property type="evidence" value="ECO:0007669"/>
    <property type="project" value="UniProtKB-ARBA"/>
</dbReference>
<accession>A0AAN8SV22</accession>
<dbReference type="AlphaFoldDB" id="A0AAN8SV22"/>
<organism evidence="6 7">
    <name type="scientific">Solanum bulbocastanum</name>
    <name type="common">Wild potato</name>
    <dbReference type="NCBI Taxonomy" id="147425"/>
    <lineage>
        <taxon>Eukaryota</taxon>
        <taxon>Viridiplantae</taxon>
        <taxon>Streptophyta</taxon>
        <taxon>Embryophyta</taxon>
        <taxon>Tracheophyta</taxon>
        <taxon>Spermatophyta</taxon>
        <taxon>Magnoliopsida</taxon>
        <taxon>eudicotyledons</taxon>
        <taxon>Gunneridae</taxon>
        <taxon>Pentapetalae</taxon>
        <taxon>asterids</taxon>
        <taxon>lamiids</taxon>
        <taxon>Solanales</taxon>
        <taxon>Solanaceae</taxon>
        <taxon>Solanoideae</taxon>
        <taxon>Solaneae</taxon>
        <taxon>Solanum</taxon>
    </lineage>
</organism>
<evidence type="ECO:0000259" key="5">
    <source>
        <dbReference type="Pfam" id="PF03931"/>
    </source>
</evidence>
<protein>
    <recommendedName>
        <fullName evidence="5">SKP1 component POZ domain-containing protein</fullName>
    </recommendedName>
</protein>
<dbReference type="SMART" id="SM00512">
    <property type="entry name" value="Skp1"/>
    <property type="match status" value="1"/>
</dbReference>
<feature type="domain" description="SKP1 component POZ" evidence="5">
    <location>
        <begin position="21"/>
        <end position="80"/>
    </location>
</feature>
<comment type="pathway">
    <text evidence="1">Protein modification; protein ubiquitination.</text>
</comment>